<name>C0PL54_MAIZE</name>
<accession>C0PL54</accession>
<evidence type="ECO:0000313" key="1">
    <source>
        <dbReference type="EMBL" id="ACN35920.1"/>
    </source>
</evidence>
<dbReference type="EMBL" id="BT069023">
    <property type="protein sequence ID" value="ACN35920.1"/>
    <property type="molecule type" value="mRNA"/>
</dbReference>
<organism evidence="1">
    <name type="scientific">Zea mays</name>
    <name type="common">Maize</name>
    <dbReference type="NCBI Taxonomy" id="4577"/>
    <lineage>
        <taxon>Eukaryota</taxon>
        <taxon>Viridiplantae</taxon>
        <taxon>Streptophyta</taxon>
        <taxon>Embryophyta</taxon>
        <taxon>Tracheophyta</taxon>
        <taxon>Spermatophyta</taxon>
        <taxon>Magnoliopsida</taxon>
        <taxon>Liliopsida</taxon>
        <taxon>Poales</taxon>
        <taxon>Poaceae</taxon>
        <taxon>PACMAD clade</taxon>
        <taxon>Panicoideae</taxon>
        <taxon>Andropogonodae</taxon>
        <taxon>Andropogoneae</taxon>
        <taxon>Tripsacinae</taxon>
        <taxon>Zea</taxon>
    </lineage>
</organism>
<sequence>MAWRRRAKANTPGGRPLLCCYYYWKSKLETIVVDMHSSWYVVVTCPVQAGSRPAFPPPCCTAQALSARRRCQPRVPALSSSR</sequence>
<dbReference type="AlphaFoldDB" id="C0PL54"/>
<reference evidence="1" key="1">
    <citation type="journal article" date="2009" name="PLoS Genet.">
        <title>Sequencing, mapping, and analysis of 27,455 maize full-length cDNAs.</title>
        <authorList>
            <person name="Soderlund C."/>
            <person name="Descour A."/>
            <person name="Kudrna D."/>
            <person name="Bomhoff M."/>
            <person name="Boyd L."/>
            <person name="Currie J."/>
            <person name="Angelova A."/>
            <person name="Collura K."/>
            <person name="Wissotski M."/>
            <person name="Ashley E."/>
            <person name="Morrow D."/>
            <person name="Fernandes J."/>
            <person name="Walbot V."/>
            <person name="Yu Y."/>
        </authorList>
    </citation>
    <scope>NUCLEOTIDE SEQUENCE</scope>
    <source>
        <strain evidence="1">B73</strain>
    </source>
</reference>
<protein>
    <submittedName>
        <fullName evidence="1">Uncharacterized protein</fullName>
    </submittedName>
</protein>
<proteinExistence type="evidence at transcript level"/>
<reference evidence="1" key="2">
    <citation type="submission" date="2012-06" db="EMBL/GenBank/DDBJ databases">
        <authorList>
            <person name="Yu Y."/>
            <person name="Currie J."/>
            <person name="Lomeli R."/>
            <person name="Angelova A."/>
            <person name="Collura K."/>
            <person name="Wissotski M."/>
            <person name="Campos D."/>
            <person name="Kudrna D."/>
            <person name="Golser W."/>
            <person name="Ashely E."/>
            <person name="Descour A."/>
            <person name="Fernandes J."/>
            <person name="Soderlund C."/>
            <person name="Walbot V."/>
        </authorList>
    </citation>
    <scope>NUCLEOTIDE SEQUENCE</scope>
    <source>
        <strain evidence="1">B73</strain>
    </source>
</reference>